<dbReference type="PIRSF" id="PIRSF001439">
    <property type="entry name" value="CryM"/>
    <property type="match status" value="1"/>
</dbReference>
<dbReference type="EMBL" id="CP096658">
    <property type="protein sequence ID" value="UPW02112.1"/>
    <property type="molecule type" value="Genomic_DNA"/>
</dbReference>
<dbReference type="Gene3D" id="3.40.50.720">
    <property type="entry name" value="NAD(P)-binding Rossmann-like Domain"/>
    <property type="match status" value="1"/>
</dbReference>
<dbReference type="Pfam" id="PF02423">
    <property type="entry name" value="OCD_Mu_crystall"/>
    <property type="match status" value="1"/>
</dbReference>
<reference evidence="1" key="1">
    <citation type="submission" date="2022-04" db="EMBL/GenBank/DDBJ databases">
        <title>Diverse halophilic archaea isolated from saline environments.</title>
        <authorList>
            <person name="Cui H.-L."/>
        </authorList>
    </citation>
    <scope>NUCLEOTIDE SEQUENCE</scope>
    <source>
        <strain evidence="1">XZYJT40</strain>
    </source>
</reference>
<dbReference type="PANTHER" id="PTHR13812:SF19">
    <property type="entry name" value="KETIMINE REDUCTASE MU-CRYSTALLIN"/>
    <property type="match status" value="1"/>
</dbReference>
<dbReference type="PANTHER" id="PTHR13812">
    <property type="entry name" value="KETIMINE REDUCTASE MU-CRYSTALLIN"/>
    <property type="match status" value="1"/>
</dbReference>
<organism evidence="1 2">
    <name type="scientific">Halorussus gelatinilyticus</name>
    <dbReference type="NCBI Taxonomy" id="2937524"/>
    <lineage>
        <taxon>Archaea</taxon>
        <taxon>Methanobacteriati</taxon>
        <taxon>Methanobacteriota</taxon>
        <taxon>Stenosarchaea group</taxon>
        <taxon>Halobacteria</taxon>
        <taxon>Halobacteriales</taxon>
        <taxon>Haladaptataceae</taxon>
        <taxon>Halorussus</taxon>
    </lineage>
</organism>
<dbReference type="InterPro" id="IPR003462">
    <property type="entry name" value="ODC_Mu_crystall"/>
</dbReference>
<gene>
    <name evidence="1" type="ORF">M0R88_08450</name>
</gene>
<name>A0A8U0INS2_9EURY</name>
<dbReference type="Proteomes" id="UP000830434">
    <property type="component" value="Chromosome"/>
</dbReference>
<accession>A0A8U0INS2</accession>
<dbReference type="SUPFAM" id="SSF51735">
    <property type="entry name" value="NAD(P)-binding Rossmann-fold domains"/>
    <property type="match status" value="1"/>
</dbReference>
<dbReference type="GO" id="GO:0005737">
    <property type="term" value="C:cytoplasm"/>
    <property type="evidence" value="ECO:0007669"/>
    <property type="project" value="TreeGrafter"/>
</dbReference>
<dbReference type="Gene3D" id="3.30.1780.10">
    <property type="entry name" value="ornithine cyclodeaminase, domain 1"/>
    <property type="match status" value="1"/>
</dbReference>
<sequence>MVRVLSDGDVADCLDLADLLQVVRDAFRKQGRGDVERPDRPHFPVGAGLAGDGSAPAGTGLVMPAYLHGARFYATKLVGVHEGNAQRGLPTVNAQIALTEAATGLPAGYLAGTRITNARTGCIGGLAAAELATGPVTLALVGAGTQARWQARAIAAATDLRSVRVYSPSDSKDECAADLREEFGESGVPVETAETPAEAVSDATVVVTATTATEPVFPADALAPGALVVAVGAYTAEMQELAPAVFERAARVFADVPEEVAGIGDALAADLAADDLIPLSAVFEERAGRETEDEILVVESVGTAVLDAASAEYVFEEAEGREIGTEVEL</sequence>
<dbReference type="RefSeq" id="WP_248656499.1">
    <property type="nucleotide sequence ID" value="NZ_CP096658.1"/>
</dbReference>
<proteinExistence type="predicted"/>
<dbReference type="InterPro" id="IPR023401">
    <property type="entry name" value="ODC_N"/>
</dbReference>
<evidence type="ECO:0000313" key="2">
    <source>
        <dbReference type="Proteomes" id="UP000830434"/>
    </source>
</evidence>
<dbReference type="KEGG" id="haxz:M0R88_08450"/>
<dbReference type="GeneID" id="72189879"/>
<dbReference type="AlphaFoldDB" id="A0A8U0INS2"/>
<keyword evidence="2" id="KW-1185">Reference proteome</keyword>
<evidence type="ECO:0000313" key="1">
    <source>
        <dbReference type="EMBL" id="UPW02112.1"/>
    </source>
</evidence>
<dbReference type="InterPro" id="IPR036291">
    <property type="entry name" value="NAD(P)-bd_dom_sf"/>
</dbReference>
<protein>
    <submittedName>
        <fullName evidence="1">Ornithine cyclodeaminase family protein</fullName>
    </submittedName>
</protein>